<dbReference type="Proteomes" id="UP000198646">
    <property type="component" value="Unassembled WGS sequence"/>
</dbReference>
<proteinExistence type="predicted"/>
<reference evidence="1 2" key="1">
    <citation type="submission" date="2016-10" db="EMBL/GenBank/DDBJ databases">
        <authorList>
            <person name="Varghese N."/>
            <person name="Submissions S."/>
        </authorList>
    </citation>
    <scope>NUCLEOTIDE SEQUENCE [LARGE SCALE GENOMIC DNA]</scope>
    <source>
        <strain evidence="1 2">DSM 17584</strain>
    </source>
</reference>
<evidence type="ECO:0000313" key="1">
    <source>
        <dbReference type="EMBL" id="SDP42381.1"/>
    </source>
</evidence>
<protein>
    <submittedName>
        <fullName evidence="1">Uncharacterized protein</fullName>
    </submittedName>
</protein>
<dbReference type="EMBL" id="FNJD01000016">
    <property type="protein sequence ID" value="SDP42381.1"/>
    <property type="molecule type" value="Genomic_DNA"/>
</dbReference>
<keyword evidence="2" id="KW-1185">Reference proteome</keyword>
<organism evidence="1 2">
    <name type="scientific">Sulfitobacter litoralis</name>
    <dbReference type="NCBI Taxonomy" id="335975"/>
    <lineage>
        <taxon>Bacteria</taxon>
        <taxon>Pseudomonadati</taxon>
        <taxon>Pseudomonadota</taxon>
        <taxon>Alphaproteobacteria</taxon>
        <taxon>Rhodobacterales</taxon>
        <taxon>Roseobacteraceae</taxon>
        <taxon>Sulfitobacter</taxon>
    </lineage>
</organism>
<evidence type="ECO:0000313" key="2">
    <source>
        <dbReference type="Proteomes" id="UP000198646"/>
    </source>
</evidence>
<accession>A0ABY0SMF4</accession>
<gene>
    <name evidence="1" type="ORF">SAMN04488512_1162</name>
</gene>
<sequence length="67" mass="7092">MPAARPSQASLSNAISAVITAGLIPGALHVHGDGSFRIEISVSDAIDTKIPSEEAFSDEPERFEDLR</sequence>
<name>A0ABY0SMF4_9RHOB</name>
<comment type="caution">
    <text evidence="1">The sequence shown here is derived from an EMBL/GenBank/DDBJ whole genome shotgun (WGS) entry which is preliminary data.</text>
</comment>